<protein>
    <submittedName>
        <fullName evidence="1">DUF3303 domain-containing protein</fullName>
    </submittedName>
</protein>
<gene>
    <name evidence="1" type="ORF">FW778_15105</name>
</gene>
<name>A0A5J5IEP2_9BACT</name>
<dbReference type="Pfam" id="PF11746">
    <property type="entry name" value="DUF3303"/>
    <property type="match status" value="1"/>
</dbReference>
<evidence type="ECO:0000313" key="1">
    <source>
        <dbReference type="EMBL" id="KAA9038083.1"/>
    </source>
</evidence>
<reference evidence="1 2" key="1">
    <citation type="submission" date="2019-09" db="EMBL/GenBank/DDBJ databases">
        <title>Draft genome sequence of Ginsengibacter sp. BR5-29.</title>
        <authorList>
            <person name="Im W.-T."/>
        </authorList>
    </citation>
    <scope>NUCLEOTIDE SEQUENCE [LARGE SCALE GENOMIC DNA]</scope>
    <source>
        <strain evidence="1 2">BR5-29</strain>
    </source>
</reference>
<dbReference type="RefSeq" id="WP_150415643.1">
    <property type="nucleotide sequence ID" value="NZ_VYQF01000004.1"/>
</dbReference>
<keyword evidence="2" id="KW-1185">Reference proteome</keyword>
<dbReference type="AlphaFoldDB" id="A0A5J5IEP2"/>
<sequence length="73" mass="8548">MIQKIEEKGRQLPTGVHYINSWINEEVTTCYQVMESDSEEKINEWIQHWNDLADFKVIPVITSAQAKERVDAI</sequence>
<accession>A0A5J5IEP2</accession>
<evidence type="ECO:0000313" key="2">
    <source>
        <dbReference type="Proteomes" id="UP000326903"/>
    </source>
</evidence>
<dbReference type="Proteomes" id="UP000326903">
    <property type="component" value="Unassembled WGS sequence"/>
</dbReference>
<organism evidence="1 2">
    <name type="scientific">Ginsengibacter hankyongi</name>
    <dbReference type="NCBI Taxonomy" id="2607284"/>
    <lineage>
        <taxon>Bacteria</taxon>
        <taxon>Pseudomonadati</taxon>
        <taxon>Bacteroidota</taxon>
        <taxon>Chitinophagia</taxon>
        <taxon>Chitinophagales</taxon>
        <taxon>Chitinophagaceae</taxon>
        <taxon>Ginsengibacter</taxon>
    </lineage>
</organism>
<proteinExistence type="predicted"/>
<comment type="caution">
    <text evidence="1">The sequence shown here is derived from an EMBL/GenBank/DDBJ whole genome shotgun (WGS) entry which is preliminary data.</text>
</comment>
<dbReference type="InterPro" id="IPR021734">
    <property type="entry name" value="DUF3303"/>
</dbReference>
<dbReference type="EMBL" id="VYQF01000004">
    <property type="protein sequence ID" value="KAA9038083.1"/>
    <property type="molecule type" value="Genomic_DNA"/>
</dbReference>